<dbReference type="OrthoDB" id="3268450at2759"/>
<evidence type="ECO:0000313" key="2">
    <source>
        <dbReference type="EMBL" id="TDL18319.1"/>
    </source>
</evidence>
<accession>A0A4Y7PUQ3</accession>
<dbReference type="VEuPathDB" id="FungiDB:BD410DRAFT_793365"/>
<proteinExistence type="predicted"/>
<dbReference type="EMBL" id="ML170209">
    <property type="protein sequence ID" value="TDL18319.1"/>
    <property type="molecule type" value="Genomic_DNA"/>
</dbReference>
<protein>
    <submittedName>
        <fullName evidence="2">Uncharacterized protein</fullName>
    </submittedName>
</protein>
<name>A0A4Y7PUQ3_9AGAM</name>
<feature type="transmembrane region" description="Helical" evidence="1">
    <location>
        <begin position="42"/>
        <end position="59"/>
    </location>
</feature>
<keyword evidence="1" id="KW-0812">Transmembrane</keyword>
<keyword evidence="1" id="KW-1133">Transmembrane helix</keyword>
<organism evidence="2 3">
    <name type="scientific">Rickenella mellea</name>
    <dbReference type="NCBI Taxonomy" id="50990"/>
    <lineage>
        <taxon>Eukaryota</taxon>
        <taxon>Fungi</taxon>
        <taxon>Dikarya</taxon>
        <taxon>Basidiomycota</taxon>
        <taxon>Agaricomycotina</taxon>
        <taxon>Agaricomycetes</taxon>
        <taxon>Hymenochaetales</taxon>
        <taxon>Rickenellaceae</taxon>
        <taxon>Rickenella</taxon>
    </lineage>
</organism>
<keyword evidence="3" id="KW-1185">Reference proteome</keyword>
<evidence type="ECO:0000256" key="1">
    <source>
        <dbReference type="SAM" id="Phobius"/>
    </source>
</evidence>
<evidence type="ECO:0000313" key="3">
    <source>
        <dbReference type="Proteomes" id="UP000294933"/>
    </source>
</evidence>
<reference evidence="2 3" key="1">
    <citation type="submission" date="2018-06" db="EMBL/GenBank/DDBJ databases">
        <title>A transcriptomic atlas of mushroom development highlights an independent origin of complex multicellularity.</title>
        <authorList>
            <consortium name="DOE Joint Genome Institute"/>
            <person name="Krizsan K."/>
            <person name="Almasi E."/>
            <person name="Merenyi Z."/>
            <person name="Sahu N."/>
            <person name="Viragh M."/>
            <person name="Koszo T."/>
            <person name="Mondo S."/>
            <person name="Kiss B."/>
            <person name="Balint B."/>
            <person name="Kues U."/>
            <person name="Barry K."/>
            <person name="Hegedus J.C."/>
            <person name="Henrissat B."/>
            <person name="Johnson J."/>
            <person name="Lipzen A."/>
            <person name="Ohm R."/>
            <person name="Nagy I."/>
            <person name="Pangilinan J."/>
            <person name="Yan J."/>
            <person name="Xiong Y."/>
            <person name="Grigoriev I.V."/>
            <person name="Hibbett D.S."/>
            <person name="Nagy L.G."/>
        </authorList>
    </citation>
    <scope>NUCLEOTIDE SEQUENCE [LARGE SCALE GENOMIC DNA]</scope>
    <source>
        <strain evidence="2 3">SZMC22713</strain>
    </source>
</reference>
<gene>
    <name evidence="2" type="ORF">BD410DRAFT_793365</name>
</gene>
<keyword evidence="1" id="KW-0472">Membrane</keyword>
<dbReference type="Proteomes" id="UP000294933">
    <property type="component" value="Unassembled WGS sequence"/>
</dbReference>
<dbReference type="AlphaFoldDB" id="A0A4Y7PUQ3"/>
<sequence>MPVRERNSIATIHNIFFTTLTISVLLPKAVLAYEGHSALPDSFDLAYGVFIALLFFWLGEYQRKYPERNGWYFNKNIIFVTHEFVVAAIHVFRCCRSGHEPHFLPISLRRTGIIHAGEGEDVLTVVTWSPMDPDNVYNIDTYLNQHARRALHPPMLSALDTPILQSALSTRNDLPKGSSEDWDSDLWLMRNTRHDPLSRRRVYNSPTEHMRNLSACYMAT</sequence>